<keyword evidence="4" id="KW-1185">Reference proteome</keyword>
<protein>
    <submittedName>
        <fullName evidence="3">Uncharacterized protein</fullName>
    </submittedName>
</protein>
<reference evidence="3 4" key="1">
    <citation type="submission" date="2019-01" db="EMBL/GenBank/DDBJ databases">
        <title>Draft genome sequences of three monokaryotic isolates of the white-rot basidiomycete fungus Dichomitus squalens.</title>
        <authorList>
            <consortium name="DOE Joint Genome Institute"/>
            <person name="Lopez S.C."/>
            <person name="Andreopoulos B."/>
            <person name="Pangilinan J."/>
            <person name="Lipzen A."/>
            <person name="Riley R."/>
            <person name="Ahrendt S."/>
            <person name="Ng V."/>
            <person name="Barry K."/>
            <person name="Daum C."/>
            <person name="Grigoriev I.V."/>
            <person name="Hilden K.S."/>
            <person name="Makela M.R."/>
            <person name="de Vries R.P."/>
        </authorList>
    </citation>
    <scope>NUCLEOTIDE SEQUENCE [LARGE SCALE GENOMIC DNA]</scope>
    <source>
        <strain evidence="3 4">CBS 464.89</strain>
    </source>
</reference>
<feature type="transmembrane region" description="Helical" evidence="2">
    <location>
        <begin position="175"/>
        <end position="200"/>
    </location>
</feature>
<feature type="region of interest" description="Disordered" evidence="1">
    <location>
        <begin position="325"/>
        <end position="364"/>
    </location>
</feature>
<keyword evidence="2" id="KW-0812">Transmembrane</keyword>
<dbReference type="EMBL" id="ML145185">
    <property type="protein sequence ID" value="TBU54590.1"/>
    <property type="molecule type" value="Genomic_DNA"/>
</dbReference>
<feature type="transmembrane region" description="Helical" evidence="2">
    <location>
        <begin position="99"/>
        <end position="126"/>
    </location>
</feature>
<name>A0A4Q9NMS9_9APHY</name>
<feature type="transmembrane region" description="Helical" evidence="2">
    <location>
        <begin position="61"/>
        <end position="79"/>
    </location>
</feature>
<feature type="transmembrane region" description="Helical" evidence="2">
    <location>
        <begin position="138"/>
        <end position="155"/>
    </location>
</feature>
<feature type="transmembrane region" description="Helical" evidence="2">
    <location>
        <begin position="20"/>
        <end position="49"/>
    </location>
</feature>
<feature type="transmembrane region" description="Helical" evidence="2">
    <location>
        <begin position="266"/>
        <end position="297"/>
    </location>
</feature>
<keyword evidence="2" id="KW-0472">Membrane</keyword>
<evidence type="ECO:0000256" key="2">
    <source>
        <dbReference type="SAM" id="Phobius"/>
    </source>
</evidence>
<evidence type="ECO:0000313" key="4">
    <source>
        <dbReference type="Proteomes" id="UP000292082"/>
    </source>
</evidence>
<sequence>MDPIGNADGHTAAARYFPDLLWTAVVVSTSFAVLYGLFVALAVVSVYLLIRRGAHRPLSAIQLFAVSTLLISTTTHWSIVVLQRFGSLLAHPNKSVDALWTAFLVEQCVGTATLTINIILSDLVVWWRTWVLWPENRLVKAWGAILLLATLAMGVSDTHFSCKAEGGFMYEGLFVGNAASILSLSTNLAATILTAYKAWVCRKAFHRLMAKGSRTSQVESVLALLVESGALYCALWIVVVVWQVGIDNRFIKNSVMASLKKEPPRPSFWTVGGVLIEGCLVPLIAIYPTIIIVVVALNKSPVDNNMKGDLPGPDPLTVVVNTTVTSHSDLESPPRTSGEGRLPHDVDGDHKLADLADDDVSAMV</sequence>
<dbReference type="AlphaFoldDB" id="A0A4Q9NMS9"/>
<gene>
    <name evidence="3" type="ORF">BD310DRAFT_935547</name>
</gene>
<feature type="compositionally biased region" description="Acidic residues" evidence="1">
    <location>
        <begin position="355"/>
        <end position="364"/>
    </location>
</feature>
<dbReference type="Proteomes" id="UP000292082">
    <property type="component" value="Unassembled WGS sequence"/>
</dbReference>
<evidence type="ECO:0000313" key="3">
    <source>
        <dbReference type="EMBL" id="TBU54590.1"/>
    </source>
</evidence>
<proteinExistence type="predicted"/>
<evidence type="ECO:0000256" key="1">
    <source>
        <dbReference type="SAM" id="MobiDB-lite"/>
    </source>
</evidence>
<keyword evidence="2" id="KW-1133">Transmembrane helix</keyword>
<accession>A0A4Q9NMS9</accession>
<organism evidence="3 4">
    <name type="scientific">Dichomitus squalens</name>
    <dbReference type="NCBI Taxonomy" id="114155"/>
    <lineage>
        <taxon>Eukaryota</taxon>
        <taxon>Fungi</taxon>
        <taxon>Dikarya</taxon>
        <taxon>Basidiomycota</taxon>
        <taxon>Agaricomycotina</taxon>
        <taxon>Agaricomycetes</taxon>
        <taxon>Polyporales</taxon>
        <taxon>Polyporaceae</taxon>
        <taxon>Dichomitus</taxon>
    </lineage>
</organism>
<feature type="compositionally biased region" description="Basic and acidic residues" evidence="1">
    <location>
        <begin position="341"/>
        <end position="354"/>
    </location>
</feature>
<feature type="transmembrane region" description="Helical" evidence="2">
    <location>
        <begin position="221"/>
        <end position="246"/>
    </location>
</feature>